<dbReference type="OrthoDB" id="113462at2"/>
<dbReference type="Proteomes" id="UP000253606">
    <property type="component" value="Plasmid pACPOL2"/>
</dbReference>
<gene>
    <name evidence="2" type="ORF">ACPOL_6787</name>
</gene>
<proteinExistence type="predicted"/>
<dbReference type="RefSeq" id="WP_114211205.1">
    <property type="nucleotide sequence ID" value="NZ_CP030842.1"/>
</dbReference>
<geneLocation type="plasmid" evidence="3">
    <name>pacpol2</name>
</geneLocation>
<dbReference type="EMBL" id="CP030842">
    <property type="protein sequence ID" value="AXC15997.1"/>
    <property type="molecule type" value="Genomic_DNA"/>
</dbReference>
<dbReference type="Pfam" id="PF01656">
    <property type="entry name" value="CbiA"/>
    <property type="match status" value="1"/>
</dbReference>
<dbReference type="Gene3D" id="3.40.50.300">
    <property type="entry name" value="P-loop containing nucleotide triphosphate hydrolases"/>
    <property type="match status" value="1"/>
</dbReference>
<organism evidence="2 3">
    <name type="scientific">Acidisarcina polymorpha</name>
    <dbReference type="NCBI Taxonomy" id="2211140"/>
    <lineage>
        <taxon>Bacteria</taxon>
        <taxon>Pseudomonadati</taxon>
        <taxon>Acidobacteriota</taxon>
        <taxon>Terriglobia</taxon>
        <taxon>Terriglobales</taxon>
        <taxon>Acidobacteriaceae</taxon>
        <taxon>Acidisarcina</taxon>
    </lineage>
</organism>
<dbReference type="PIRSF" id="PIRSF009320">
    <property type="entry name" value="Nuc_binding_HP_1000"/>
    <property type="match status" value="1"/>
</dbReference>
<feature type="domain" description="CobQ/CobB/MinD/ParA nucleotide binding" evidence="1">
    <location>
        <begin position="4"/>
        <end position="113"/>
    </location>
</feature>
<keyword evidence="2" id="KW-0614">Plasmid</keyword>
<reference evidence="2 3" key="1">
    <citation type="journal article" date="2018" name="Front. Microbiol.">
        <title>Hydrolytic Capabilities as a Key to Environmental Success: Chitinolytic and Cellulolytic Acidobacteria From Acidic Sub-arctic Soils and Boreal Peatlands.</title>
        <authorList>
            <person name="Belova S.E."/>
            <person name="Ravin N.V."/>
            <person name="Pankratov T.A."/>
            <person name="Rakitin A.L."/>
            <person name="Ivanova A.A."/>
            <person name="Beletsky A.V."/>
            <person name="Mardanov A.V."/>
            <person name="Sinninghe Damste J.S."/>
            <person name="Dedysh S.N."/>
        </authorList>
    </citation>
    <scope>NUCLEOTIDE SEQUENCE [LARGE SCALE GENOMIC DNA]</scope>
    <source>
        <strain evidence="2 3">SBC82</strain>
        <plasmid evidence="3">pacpol2</plasmid>
    </source>
</reference>
<dbReference type="PANTHER" id="PTHR13696:SF96">
    <property type="entry name" value="COBQ_COBB_MIND_PARA NUCLEOTIDE BINDING DOMAIN-CONTAINING PROTEIN"/>
    <property type="match status" value="1"/>
</dbReference>
<evidence type="ECO:0000313" key="2">
    <source>
        <dbReference type="EMBL" id="AXC15997.1"/>
    </source>
</evidence>
<dbReference type="AlphaFoldDB" id="A0A2Z5GAU9"/>
<evidence type="ECO:0000313" key="3">
    <source>
        <dbReference type="Proteomes" id="UP000253606"/>
    </source>
</evidence>
<protein>
    <submittedName>
        <fullName evidence="2">Chromosome (Plasmid) partitioning protein ParA</fullName>
    </submittedName>
</protein>
<dbReference type="CDD" id="cd02042">
    <property type="entry name" value="ParAB_family"/>
    <property type="match status" value="1"/>
</dbReference>
<evidence type="ECO:0000259" key="1">
    <source>
        <dbReference type="Pfam" id="PF01656"/>
    </source>
</evidence>
<keyword evidence="3" id="KW-1185">Reference proteome</keyword>
<accession>A0A2Z5GAU9</accession>
<name>A0A2Z5GAU9_9BACT</name>
<dbReference type="PANTHER" id="PTHR13696">
    <property type="entry name" value="P-LOOP CONTAINING NUCLEOSIDE TRIPHOSPHATE HYDROLASE"/>
    <property type="match status" value="1"/>
</dbReference>
<dbReference type="InterPro" id="IPR050678">
    <property type="entry name" value="DNA_Partitioning_ATPase"/>
</dbReference>
<sequence>MPVIVAANPKGGSGKSTTSIILGTTLAAQGATVRVIDADPQRTLARWAEGESKFREIVVTPSQAEDLPLLIDRLQSQFQFVFIDVQGTANQEMVAAMSRADLVLIPMQAKTADAEVATRAIGLLRSQENLFKRKIPHAIVFMRTSPIITTREEKEIRLNIEAAGVPRFVSSLNERTAFSHIFAYKRSLSELNPKETNGLEAAQQNAVSLTAEMVQILRKQMEAVA</sequence>
<dbReference type="SUPFAM" id="SSF52540">
    <property type="entry name" value="P-loop containing nucleoside triphosphate hydrolases"/>
    <property type="match status" value="1"/>
</dbReference>
<dbReference type="InterPro" id="IPR002586">
    <property type="entry name" value="CobQ/CobB/MinD/ParA_Nub-bd_dom"/>
</dbReference>
<dbReference type="KEGG" id="abas:ACPOL_6787"/>
<dbReference type="InterPro" id="IPR027417">
    <property type="entry name" value="P-loop_NTPase"/>
</dbReference>